<dbReference type="Pfam" id="PF00005">
    <property type="entry name" value="ABC_tran"/>
    <property type="match status" value="1"/>
</dbReference>
<sequence length="235" mass="26252">MGIIDVQNLNKTYANKLVLNNLSLSLGSGQIVGLLGPNGCGKSTLIKILAGVISDYDGNVFIDGQTPGIYTKSIVSYLPEKTYLSKWMRPVDAVAYFSDFYADFDKVKAMDMIQQFRLDPMQPTKNMSKGMQEKLQLSLVMSRRSKVLILDEPLGGVDPATRSAILDMILRNYLEESILIMATHLVQDVERIFNYAILLGYGELILAGETDDIRREYGKSLDEIFREVFACSISL</sequence>
<keyword evidence="2" id="KW-0547">Nucleotide-binding</keyword>
<gene>
    <name evidence="5" type="ORF">H8730_15455</name>
</gene>
<keyword evidence="3 5" id="KW-0067">ATP-binding</keyword>
<dbReference type="InterPro" id="IPR003439">
    <property type="entry name" value="ABC_transporter-like_ATP-bd"/>
</dbReference>
<dbReference type="AlphaFoldDB" id="A0A926I335"/>
<keyword evidence="6" id="KW-1185">Reference proteome</keyword>
<dbReference type="RefSeq" id="WP_177713530.1">
    <property type="nucleotide sequence ID" value="NZ_JACRSQ010000037.1"/>
</dbReference>
<evidence type="ECO:0000256" key="1">
    <source>
        <dbReference type="ARBA" id="ARBA00022448"/>
    </source>
</evidence>
<keyword evidence="1" id="KW-0813">Transport</keyword>
<evidence type="ECO:0000256" key="2">
    <source>
        <dbReference type="ARBA" id="ARBA00022741"/>
    </source>
</evidence>
<evidence type="ECO:0000256" key="3">
    <source>
        <dbReference type="ARBA" id="ARBA00022840"/>
    </source>
</evidence>
<feature type="domain" description="ABC transporter" evidence="4">
    <location>
        <begin position="4"/>
        <end position="226"/>
    </location>
</feature>
<dbReference type="SMART" id="SM00382">
    <property type="entry name" value="AAA"/>
    <property type="match status" value="1"/>
</dbReference>
<dbReference type="SUPFAM" id="SSF52540">
    <property type="entry name" value="P-loop containing nucleoside triphosphate hydrolases"/>
    <property type="match status" value="1"/>
</dbReference>
<dbReference type="Proteomes" id="UP000657006">
    <property type="component" value="Unassembled WGS sequence"/>
</dbReference>
<dbReference type="PROSITE" id="PS50893">
    <property type="entry name" value="ABC_TRANSPORTER_2"/>
    <property type="match status" value="1"/>
</dbReference>
<dbReference type="InterPro" id="IPR003593">
    <property type="entry name" value="AAA+_ATPase"/>
</dbReference>
<dbReference type="GO" id="GO:0005524">
    <property type="term" value="F:ATP binding"/>
    <property type="evidence" value="ECO:0007669"/>
    <property type="project" value="UniProtKB-KW"/>
</dbReference>
<dbReference type="GO" id="GO:0016887">
    <property type="term" value="F:ATP hydrolysis activity"/>
    <property type="evidence" value="ECO:0007669"/>
    <property type="project" value="InterPro"/>
</dbReference>
<evidence type="ECO:0000259" key="4">
    <source>
        <dbReference type="PROSITE" id="PS50893"/>
    </source>
</evidence>
<dbReference type="InterPro" id="IPR027417">
    <property type="entry name" value="P-loop_NTPase"/>
</dbReference>
<dbReference type="EMBL" id="JACRSQ010000037">
    <property type="protein sequence ID" value="MBC8544940.1"/>
    <property type="molecule type" value="Genomic_DNA"/>
</dbReference>
<evidence type="ECO:0000313" key="5">
    <source>
        <dbReference type="EMBL" id="MBC8544940.1"/>
    </source>
</evidence>
<dbReference type="Gene3D" id="3.40.50.300">
    <property type="entry name" value="P-loop containing nucleotide triphosphate hydrolases"/>
    <property type="match status" value="1"/>
</dbReference>
<evidence type="ECO:0000313" key="6">
    <source>
        <dbReference type="Proteomes" id="UP000657006"/>
    </source>
</evidence>
<comment type="caution">
    <text evidence="5">The sequence shown here is derived from an EMBL/GenBank/DDBJ whole genome shotgun (WGS) entry which is preliminary data.</text>
</comment>
<dbReference type="PANTHER" id="PTHR42939:SF1">
    <property type="entry name" value="ABC TRANSPORTER ATP-BINDING PROTEIN ALBC-RELATED"/>
    <property type="match status" value="1"/>
</dbReference>
<reference evidence="5" key="1">
    <citation type="submission" date="2020-08" db="EMBL/GenBank/DDBJ databases">
        <title>Genome public.</title>
        <authorList>
            <person name="Liu C."/>
            <person name="Sun Q."/>
        </authorList>
    </citation>
    <scope>NUCLEOTIDE SEQUENCE</scope>
    <source>
        <strain evidence="5">NSJ-32</strain>
    </source>
</reference>
<protein>
    <submittedName>
        <fullName evidence="5">ABC transporter ATP-binding protein</fullName>
    </submittedName>
</protein>
<name>A0A926I335_9FIRM</name>
<organism evidence="5 6">
    <name type="scientific">Bianquea renquensis</name>
    <dbReference type="NCBI Taxonomy" id="2763661"/>
    <lineage>
        <taxon>Bacteria</taxon>
        <taxon>Bacillati</taxon>
        <taxon>Bacillota</taxon>
        <taxon>Clostridia</taxon>
        <taxon>Eubacteriales</taxon>
        <taxon>Bianqueaceae</taxon>
        <taxon>Bianquea</taxon>
    </lineage>
</organism>
<accession>A0A926I335</accession>
<proteinExistence type="predicted"/>
<dbReference type="InterPro" id="IPR051782">
    <property type="entry name" value="ABC_Transporter_VariousFunc"/>
</dbReference>
<dbReference type="PANTHER" id="PTHR42939">
    <property type="entry name" value="ABC TRANSPORTER ATP-BINDING PROTEIN ALBC-RELATED"/>
    <property type="match status" value="1"/>
</dbReference>